<keyword evidence="3" id="KW-1185">Reference proteome</keyword>
<feature type="region of interest" description="Disordered" evidence="1">
    <location>
        <begin position="1"/>
        <end position="54"/>
    </location>
</feature>
<reference evidence="2" key="2">
    <citation type="submission" date="2020-09" db="EMBL/GenBank/DDBJ databases">
        <authorList>
            <person name="Sun Q."/>
            <person name="Ohkuma M."/>
        </authorList>
    </citation>
    <scope>NUCLEOTIDE SEQUENCE</scope>
    <source>
        <strain evidence="2">JCM 4714</strain>
    </source>
</reference>
<evidence type="ECO:0000313" key="2">
    <source>
        <dbReference type="EMBL" id="GHE13674.1"/>
    </source>
</evidence>
<dbReference type="AlphaFoldDB" id="A0A919D7S9"/>
<evidence type="ECO:0000256" key="1">
    <source>
        <dbReference type="SAM" id="MobiDB-lite"/>
    </source>
</evidence>
<protein>
    <submittedName>
        <fullName evidence="2">Uncharacterized protein</fullName>
    </submittedName>
</protein>
<proteinExistence type="predicted"/>
<reference evidence="2" key="1">
    <citation type="journal article" date="2014" name="Int. J. Syst. Evol. Microbiol.">
        <title>Complete genome sequence of Corynebacterium casei LMG S-19264T (=DSM 44701T), isolated from a smear-ripened cheese.</title>
        <authorList>
            <consortium name="US DOE Joint Genome Institute (JGI-PGF)"/>
            <person name="Walter F."/>
            <person name="Albersmeier A."/>
            <person name="Kalinowski J."/>
            <person name="Ruckert C."/>
        </authorList>
    </citation>
    <scope>NUCLEOTIDE SEQUENCE</scope>
    <source>
        <strain evidence="2">JCM 4714</strain>
    </source>
</reference>
<accession>A0A919D7S9</accession>
<feature type="compositionally biased region" description="Basic and acidic residues" evidence="1">
    <location>
        <begin position="37"/>
        <end position="46"/>
    </location>
</feature>
<gene>
    <name evidence="2" type="ORF">GCM10010339_81450</name>
</gene>
<comment type="caution">
    <text evidence="2">The sequence shown here is derived from an EMBL/GenBank/DDBJ whole genome shotgun (WGS) entry which is preliminary data.</text>
</comment>
<evidence type="ECO:0000313" key="3">
    <source>
        <dbReference type="Proteomes" id="UP000655443"/>
    </source>
</evidence>
<dbReference type="Proteomes" id="UP000655443">
    <property type="component" value="Unassembled WGS sequence"/>
</dbReference>
<name>A0A919D7S9_9ACTN</name>
<dbReference type="EMBL" id="BMVG01000042">
    <property type="protein sequence ID" value="GHE13674.1"/>
    <property type="molecule type" value="Genomic_DNA"/>
</dbReference>
<organism evidence="2 3">
    <name type="scientific">Streptomyces alanosinicus</name>
    <dbReference type="NCBI Taxonomy" id="68171"/>
    <lineage>
        <taxon>Bacteria</taxon>
        <taxon>Bacillati</taxon>
        <taxon>Actinomycetota</taxon>
        <taxon>Actinomycetes</taxon>
        <taxon>Kitasatosporales</taxon>
        <taxon>Streptomycetaceae</taxon>
        <taxon>Streptomyces</taxon>
    </lineage>
</organism>
<sequence>MPGTWSAGPSRPRGYVPSAHEEASPTSASQGDAGYRSIDKADKETGQSRSLLSA</sequence>